<evidence type="ECO:0000313" key="7">
    <source>
        <dbReference type="EMBL" id="QOI12321.1"/>
    </source>
</evidence>
<reference evidence="6" key="1">
    <citation type="submission" date="2017-11" db="EMBL/GenBank/DDBJ databases">
        <title>Lactarius tabidus RNA virus 1 infecting the ectomycorrhizal birch milkcap fungus.</title>
        <authorList>
            <person name="Vainio E.J."/>
        </authorList>
    </citation>
    <scope>NUCLEOTIDE SEQUENCE</scope>
    <source>
        <strain evidence="6">K35</strain>
    </source>
</reference>
<evidence type="ECO:0000313" key="8">
    <source>
        <dbReference type="EMBL" id="QOI12322.1"/>
    </source>
</evidence>
<keyword evidence="1 6" id="KW-0696">RNA-directed RNA polymerase</keyword>
<dbReference type="GO" id="GO:0006351">
    <property type="term" value="P:DNA-templated transcription"/>
    <property type="evidence" value="ECO:0007669"/>
    <property type="project" value="InterPro"/>
</dbReference>
<dbReference type="SUPFAM" id="SSF56672">
    <property type="entry name" value="DNA/RNA polymerases"/>
    <property type="match status" value="1"/>
</dbReference>
<evidence type="ECO:0000256" key="4">
    <source>
        <dbReference type="ARBA" id="ARBA00022953"/>
    </source>
</evidence>
<reference evidence="7" key="2">
    <citation type="journal article" date="2020" name="Virus Res.">
        <title>Virus population structure in the ectomycorrhizal fungi Lactarius rufus and L. tabidus at two forest sites in Southern Finland.</title>
        <authorList>
            <person name="Sutela S."/>
            <person name="Vainio E.J."/>
        </authorList>
    </citation>
    <scope>NUCLEOTIDE SEQUENCE</scope>
    <source>
        <strain evidence="7">LtRV1-2</strain>
        <strain evidence="8">LtRV1-54</strain>
    </source>
</reference>
<evidence type="ECO:0000256" key="1">
    <source>
        <dbReference type="ARBA" id="ARBA00022484"/>
    </source>
</evidence>
<dbReference type="GO" id="GO:0003968">
    <property type="term" value="F:RNA-directed RNA polymerase activity"/>
    <property type="evidence" value="ECO:0007669"/>
    <property type="project" value="UniProtKB-KW"/>
</dbReference>
<protein>
    <submittedName>
        <fullName evidence="6">RNA-dependent RNA polymerase</fullName>
    </submittedName>
</protein>
<name>A0A3Q8R3F7_9VIRU</name>
<dbReference type="EMBL" id="MG596784">
    <property type="protein sequence ID" value="AZJ17590.1"/>
    <property type="molecule type" value="Genomic_RNA"/>
</dbReference>
<sequence length="680" mass="77420">MPFKRPIPNDLHDELDDLDTRSLGSAESFPSTIVNSAGSAVGFESPRKGRFVKQFRRKKFRKYEGRVAEAEAIAASFNHIQVSYANCTARKVSNELKFSEPCQFFKEFLDTEGQNYRNIVKLDDFCFMRACDAAQLKHLRYFDRQPRSFNEEYREIRNDALAIVEGLILTGEEYQFPCTTDLYDVPFKPNKYPGFEYARQGYKTRKEADAVATADAVLAFNRLLDGGTVDPHKVRLGGRGKVVAMSREQAKETQTIKGRLILMLSQRDLKLLGATEKVLTNHCKRWSIPIYVGNSFFFKGSEDLCSILSDYTRFYCFDAEKFDAAIDPWMIDVAVGLVRNLFVDGLEDTYDSYWEFVKNSLLFAPIVRDDGIMFYKKVGTTSGHSHNSLLQSIVTIMTGYMVLIANNPDLSREEIYDNSYVVGLGDDNLIATKAPIKPMSCEEGAALAMKLTGINWSGSKSFETGSVWDLFTKIQDFATNEHFQGIQFLGKYFRGFMMNKEEEEVFDSEEAVVTTVIPYRPFDETMVRLYYPEREPSMIARRYFTMGNLAYLRACGHYIDAAGYPTTREMLEQYLDWLESKSHGTSMVMEGDVLRKVFGSDANEAVKPKMLKRLHFGDWVRLVILDKPTCERALLAPPQMTQSFNVFSSDESAEAMMQWEEEASTASETFIGGDSMELVV</sequence>
<dbReference type="KEGG" id="vg:80557425"/>
<dbReference type="EMBL" id="MT130423">
    <property type="protein sequence ID" value="QOI12322.1"/>
    <property type="molecule type" value="Genomic_RNA"/>
</dbReference>
<dbReference type="GO" id="GO:0003723">
    <property type="term" value="F:RNA binding"/>
    <property type="evidence" value="ECO:0007669"/>
    <property type="project" value="InterPro"/>
</dbReference>
<dbReference type="EMBL" id="MT130421">
    <property type="protein sequence ID" value="QOI12321.1"/>
    <property type="molecule type" value="Genomic_RNA"/>
</dbReference>
<proteinExistence type="predicted"/>
<evidence type="ECO:0000256" key="3">
    <source>
        <dbReference type="ARBA" id="ARBA00022695"/>
    </source>
</evidence>
<evidence type="ECO:0000313" key="6">
    <source>
        <dbReference type="EMBL" id="AZJ17590.1"/>
    </source>
</evidence>
<dbReference type="PROSITE" id="PS50507">
    <property type="entry name" value="RDRP_SSRNA_POS"/>
    <property type="match status" value="1"/>
</dbReference>
<dbReference type="Pfam" id="PF00680">
    <property type="entry name" value="RdRP_1"/>
    <property type="match status" value="1"/>
</dbReference>
<dbReference type="RefSeq" id="YP_010115644.1">
    <property type="nucleotide sequence ID" value="NC_055942.1"/>
</dbReference>
<feature type="domain" description="RdRp catalytic" evidence="5">
    <location>
        <begin position="312"/>
        <end position="440"/>
    </location>
</feature>
<dbReference type="InterPro" id="IPR007094">
    <property type="entry name" value="RNA-dir_pol_PSvirus"/>
</dbReference>
<evidence type="ECO:0000259" key="5">
    <source>
        <dbReference type="PROSITE" id="PS50507"/>
    </source>
</evidence>
<dbReference type="InterPro" id="IPR001205">
    <property type="entry name" value="RNA-dir_pol_C"/>
</dbReference>
<dbReference type="InterPro" id="IPR043502">
    <property type="entry name" value="DNA/RNA_pol_sf"/>
</dbReference>
<keyword evidence="4" id="KW-0693">Viral RNA replication</keyword>
<keyword evidence="3" id="KW-0548">Nucleotidyltransferase</keyword>
<keyword evidence="2" id="KW-0808">Transferase</keyword>
<dbReference type="GeneID" id="80557425"/>
<organism evidence="6">
    <name type="scientific">Lactarius tabidus RNA virus 1</name>
    <dbReference type="NCBI Taxonomy" id="1803571"/>
    <lineage>
        <taxon>Viruses</taxon>
        <taxon>Riboviria</taxon>
        <taxon>Orthornavirae</taxon>
        <taxon>Pisuviricota</taxon>
        <taxon>Duplopiviricetes</taxon>
        <taxon>Durnavirales</taxon>
        <taxon>Curvulaviridae</taxon>
        <taxon>Orthocurvulavirus</taxon>
        <taxon>Orthocurvulavirus tabidi</taxon>
        <taxon>Lactarius tabidus orthocurvulavirus 1</taxon>
    </lineage>
</organism>
<accession>A0A3Q8R3F7</accession>
<dbReference type="GO" id="GO:0039694">
    <property type="term" value="P:viral RNA genome replication"/>
    <property type="evidence" value="ECO:0007669"/>
    <property type="project" value="InterPro"/>
</dbReference>
<evidence type="ECO:0000256" key="2">
    <source>
        <dbReference type="ARBA" id="ARBA00022679"/>
    </source>
</evidence>